<keyword evidence="8" id="KW-0812">Transmembrane</keyword>
<dbReference type="EC" id="2.7.11.1" evidence="1"/>
<name>A0A809S9B5_9BACT</name>
<evidence type="ECO:0000256" key="2">
    <source>
        <dbReference type="ARBA" id="ARBA00022527"/>
    </source>
</evidence>
<dbReference type="InterPro" id="IPR011009">
    <property type="entry name" value="Kinase-like_dom_sf"/>
</dbReference>
<feature type="domain" description="Protein kinase" evidence="9">
    <location>
        <begin position="1"/>
        <end position="267"/>
    </location>
</feature>
<keyword evidence="3" id="KW-0808">Transferase</keyword>
<keyword evidence="8" id="KW-0472">Membrane</keyword>
<evidence type="ECO:0000313" key="10">
    <source>
        <dbReference type="EMBL" id="BBO23531.1"/>
    </source>
</evidence>
<keyword evidence="6" id="KW-0067">ATP-binding</keyword>
<organism evidence="10 11">
    <name type="scientific">Candidatus Nitrosymbiomonas proteolyticus</name>
    <dbReference type="NCBI Taxonomy" id="2608984"/>
    <lineage>
        <taxon>Bacteria</taxon>
        <taxon>Bacillati</taxon>
        <taxon>Armatimonadota</taxon>
        <taxon>Armatimonadota incertae sedis</taxon>
        <taxon>Candidatus Nitrosymbiomonas</taxon>
    </lineage>
</organism>
<dbReference type="SUPFAM" id="SSF48452">
    <property type="entry name" value="TPR-like"/>
    <property type="match status" value="1"/>
</dbReference>
<dbReference type="CDD" id="cd14014">
    <property type="entry name" value="STKc_PknB_like"/>
    <property type="match status" value="1"/>
</dbReference>
<dbReference type="SUPFAM" id="SSF56112">
    <property type="entry name" value="Protein kinase-like (PK-like)"/>
    <property type="match status" value="1"/>
</dbReference>
<keyword evidence="8" id="KW-1133">Transmembrane helix</keyword>
<dbReference type="InterPro" id="IPR000719">
    <property type="entry name" value="Prot_kinase_dom"/>
</dbReference>
<dbReference type="SMART" id="SM00220">
    <property type="entry name" value="S_TKc"/>
    <property type="match status" value="1"/>
</dbReference>
<keyword evidence="2 10" id="KW-0723">Serine/threonine-protein kinase</keyword>
<keyword evidence="4" id="KW-0547">Nucleotide-binding</keyword>
<evidence type="ECO:0000256" key="1">
    <source>
        <dbReference type="ARBA" id="ARBA00012513"/>
    </source>
</evidence>
<dbReference type="FunFam" id="1.10.510.10:FF:000021">
    <property type="entry name" value="Serine/threonine protein kinase"/>
    <property type="match status" value="1"/>
</dbReference>
<sequence length="593" mass="65889">MSGTTPTTLGKYQIIREIARSNDIVYEAYDPLMNRRIALKELAMPSGASDAQRDDRIRRFSREAKAAGSLNHPNIVTIFEFGEDSGRHFIAMEFLEGHNLRNELDTHGFLAADRAIEITLEVLDALDYAHKNGVIHRDIKPENIQLLPDGRVKLTDFGIARITFEPNLTIDGQVFGTPSYMSPEQVVGREIDARSDVFGVGVILYEMLSGQKPFQGDSVVSITYGIVNSEPSQPPQANHAVWQVLTKALDKSPALRFATAHDMHRALESAKSASRSQVIDYDLQLYGGSGTSYSPPQPAAPPIGNPYVGTPYGNPYMPAPQQHPYNPYQPGTPPITQSPHGLPPGQIPVYYPPPPRAPLISPETKQFLGKMMLTLIVLGTLFALVIAIIQGLGTLIDRMQTQAADLPMRERMAGQDPNVPLHERIAERERIIPELKSEVNRRTEERNVAKLYEAQGREYVRVGNLVAAEQAFRSAIANDPQNPTYYRLLGSLFSQTAVQEMDIEQRMNLWKQSIRNWEFALTFETNEAIRKDSAALLASACYRLANDYLNLGQEAEARSLLYSGREVADPSSEVSVAIQGLLDRLTRPDDSNP</sequence>
<dbReference type="PANTHER" id="PTHR43289">
    <property type="entry name" value="MITOGEN-ACTIVATED PROTEIN KINASE KINASE KINASE 20-RELATED"/>
    <property type="match status" value="1"/>
</dbReference>
<evidence type="ECO:0000256" key="7">
    <source>
        <dbReference type="PROSITE-ProRule" id="PRU00339"/>
    </source>
</evidence>
<dbReference type="Pfam" id="PF00069">
    <property type="entry name" value="Pkinase"/>
    <property type="match status" value="1"/>
</dbReference>
<dbReference type="Gene3D" id="1.10.510.10">
    <property type="entry name" value="Transferase(Phosphotransferase) domain 1"/>
    <property type="match status" value="1"/>
</dbReference>
<dbReference type="Proteomes" id="UP000662873">
    <property type="component" value="Chromosome"/>
</dbReference>
<dbReference type="PROSITE" id="PS50005">
    <property type="entry name" value="TPR"/>
    <property type="match status" value="1"/>
</dbReference>
<evidence type="ECO:0000256" key="8">
    <source>
        <dbReference type="SAM" id="Phobius"/>
    </source>
</evidence>
<dbReference type="PROSITE" id="PS50011">
    <property type="entry name" value="PROTEIN_KINASE_DOM"/>
    <property type="match status" value="1"/>
</dbReference>
<feature type="repeat" description="TPR" evidence="7">
    <location>
        <begin position="449"/>
        <end position="482"/>
    </location>
</feature>
<dbReference type="GO" id="GO:0005524">
    <property type="term" value="F:ATP binding"/>
    <property type="evidence" value="ECO:0007669"/>
    <property type="project" value="UniProtKB-KW"/>
</dbReference>
<gene>
    <name evidence="10" type="ORF">NPRO_11260</name>
</gene>
<keyword evidence="5 10" id="KW-0418">Kinase</keyword>
<evidence type="ECO:0000256" key="6">
    <source>
        <dbReference type="ARBA" id="ARBA00022840"/>
    </source>
</evidence>
<dbReference type="EMBL" id="AP021858">
    <property type="protein sequence ID" value="BBO23531.1"/>
    <property type="molecule type" value="Genomic_DNA"/>
</dbReference>
<dbReference type="KEGG" id="npy:NPRO_11260"/>
<evidence type="ECO:0000313" key="11">
    <source>
        <dbReference type="Proteomes" id="UP000662873"/>
    </source>
</evidence>
<dbReference type="GO" id="GO:0004674">
    <property type="term" value="F:protein serine/threonine kinase activity"/>
    <property type="evidence" value="ECO:0007669"/>
    <property type="project" value="UniProtKB-KW"/>
</dbReference>
<dbReference type="Gene3D" id="3.30.200.20">
    <property type="entry name" value="Phosphorylase Kinase, domain 1"/>
    <property type="match status" value="1"/>
</dbReference>
<dbReference type="SMART" id="SM00028">
    <property type="entry name" value="TPR"/>
    <property type="match status" value="2"/>
</dbReference>
<keyword evidence="7" id="KW-0802">TPR repeat</keyword>
<evidence type="ECO:0000256" key="4">
    <source>
        <dbReference type="ARBA" id="ARBA00022741"/>
    </source>
</evidence>
<evidence type="ECO:0000259" key="9">
    <source>
        <dbReference type="PROSITE" id="PS50011"/>
    </source>
</evidence>
<dbReference type="AlphaFoldDB" id="A0A809S9B5"/>
<dbReference type="Gene3D" id="1.25.40.10">
    <property type="entry name" value="Tetratricopeptide repeat domain"/>
    <property type="match status" value="1"/>
</dbReference>
<proteinExistence type="predicted"/>
<evidence type="ECO:0000256" key="3">
    <source>
        <dbReference type="ARBA" id="ARBA00022679"/>
    </source>
</evidence>
<feature type="transmembrane region" description="Helical" evidence="8">
    <location>
        <begin position="367"/>
        <end position="389"/>
    </location>
</feature>
<reference evidence="10" key="1">
    <citation type="journal article" name="DNA Res.">
        <title>The physiological potential of anammox bacteria as revealed by their core genome structure.</title>
        <authorList>
            <person name="Okubo T."/>
            <person name="Toyoda A."/>
            <person name="Fukuhara K."/>
            <person name="Uchiyama I."/>
            <person name="Harigaya Y."/>
            <person name="Kuroiwa M."/>
            <person name="Suzuki T."/>
            <person name="Murakami Y."/>
            <person name="Suwa Y."/>
            <person name="Takami H."/>
        </authorList>
    </citation>
    <scope>NUCLEOTIDE SEQUENCE</scope>
    <source>
        <strain evidence="10">317325-2</strain>
    </source>
</reference>
<dbReference type="InterPro" id="IPR011990">
    <property type="entry name" value="TPR-like_helical_dom_sf"/>
</dbReference>
<dbReference type="PANTHER" id="PTHR43289:SF6">
    <property type="entry name" value="SERINE_THREONINE-PROTEIN KINASE NEKL-3"/>
    <property type="match status" value="1"/>
</dbReference>
<evidence type="ECO:0000256" key="5">
    <source>
        <dbReference type="ARBA" id="ARBA00022777"/>
    </source>
</evidence>
<accession>A0A809S9B5</accession>
<protein>
    <recommendedName>
        <fullName evidence="1">non-specific serine/threonine protein kinase</fullName>
        <ecNumber evidence="1">2.7.11.1</ecNumber>
    </recommendedName>
</protein>
<dbReference type="InterPro" id="IPR019734">
    <property type="entry name" value="TPR_rpt"/>
</dbReference>